<name>A0A2N3QP18_9BIFI</name>
<evidence type="ECO:0000256" key="1">
    <source>
        <dbReference type="SAM" id="MobiDB-lite"/>
    </source>
</evidence>
<dbReference type="EMBL" id="PCGY01000002">
    <property type="protein sequence ID" value="PKU93419.1"/>
    <property type="molecule type" value="Genomic_DNA"/>
</dbReference>
<dbReference type="AlphaFoldDB" id="A0A2N3QP18"/>
<protein>
    <submittedName>
        <fullName evidence="2">Uncharacterized protein</fullName>
    </submittedName>
</protein>
<accession>A0A2N3QP18</accession>
<comment type="caution">
    <text evidence="2">The sequence shown here is derived from an EMBL/GenBank/DDBJ whole genome shotgun (WGS) entry which is preliminary data.</text>
</comment>
<dbReference type="Proteomes" id="UP000233727">
    <property type="component" value="Unassembled WGS sequence"/>
</dbReference>
<proteinExistence type="predicted"/>
<evidence type="ECO:0000313" key="2">
    <source>
        <dbReference type="EMBL" id="PKU93419.1"/>
    </source>
</evidence>
<feature type="compositionally biased region" description="Polar residues" evidence="1">
    <location>
        <begin position="167"/>
        <end position="178"/>
    </location>
</feature>
<gene>
    <name evidence="2" type="ORF">CQR47_0193</name>
</gene>
<sequence length="226" mass="25541">MLIIPAGVAGGKRVGTLGLYSPRLRRLRGCNRAAVRSGFANRAHADNAAVYVWAYTSRQMLSDSVVPLCLLSGCVCHRIRNQTERLHQYLWFRYAYIHFRFIVPACGSHTVYLCDTRMLRNVDRKSSYPHCGDNRVDNVCDYPHIGDNSVDSLGTIRRPHQIDLHQSRQSAMRNNPSGTHDHTACPAAGHPQMPITITFPVWRQQLSELLTLALENPKTIGYLRCD</sequence>
<evidence type="ECO:0000313" key="3">
    <source>
        <dbReference type="Proteomes" id="UP000233727"/>
    </source>
</evidence>
<organism evidence="2 3">
    <name type="scientific">Bifidobacterium thermophilum</name>
    <dbReference type="NCBI Taxonomy" id="33905"/>
    <lineage>
        <taxon>Bacteria</taxon>
        <taxon>Bacillati</taxon>
        <taxon>Actinomycetota</taxon>
        <taxon>Actinomycetes</taxon>
        <taxon>Bifidobacteriales</taxon>
        <taxon>Bifidobacteriaceae</taxon>
        <taxon>Bifidobacterium</taxon>
    </lineage>
</organism>
<reference evidence="2 3" key="1">
    <citation type="submission" date="2017-10" db="EMBL/GenBank/DDBJ databases">
        <title>Bifidobacterium genomics.</title>
        <authorList>
            <person name="Lugli G.A."/>
            <person name="Milani C."/>
            <person name="Mancabelli L."/>
        </authorList>
    </citation>
    <scope>NUCLEOTIDE SEQUENCE [LARGE SCALE GENOMIC DNA]</scope>
    <source>
        <strain evidence="2 3">1542B</strain>
    </source>
</reference>
<feature type="region of interest" description="Disordered" evidence="1">
    <location>
        <begin position="167"/>
        <end position="186"/>
    </location>
</feature>